<proteinExistence type="predicted"/>
<feature type="compositionally biased region" description="Polar residues" evidence="1">
    <location>
        <begin position="426"/>
        <end position="441"/>
    </location>
</feature>
<dbReference type="OrthoDB" id="1928179at2759"/>
<keyword evidence="2" id="KW-0812">Transmembrane</keyword>
<feature type="compositionally biased region" description="Basic and acidic residues" evidence="1">
    <location>
        <begin position="208"/>
        <end position="220"/>
    </location>
</feature>
<dbReference type="EMBL" id="JAAMPC010000017">
    <property type="protein sequence ID" value="KAG2250026.1"/>
    <property type="molecule type" value="Genomic_DNA"/>
</dbReference>
<evidence type="ECO:0000313" key="4">
    <source>
        <dbReference type="Proteomes" id="UP000886595"/>
    </source>
</evidence>
<sequence>MKKQSSSRSQRGSRGIKGKHVLQICVLLGVCIWLIYQVKYSHDKKKELYEADFKKSTVLLESEEGMVKLGRKDLLPGYHNQNEKEKHVEEEEDEEEEEKESKSRVENSSTHEEEEKEDEEGEEEEEEDKNKLGEEVVEEDVEDNKHEEEEEDDIDEQDRSKDDQLLQEEKENGEKETETNHADETDMTVHEAREEHYKADDASSAVSHESRILNTERLKESYGNSTGPAQENRFNTTISEVEVQKEPVLKLGEAESRDSVEKTVNAVTELRGETVNGNSTEAVLEASGFLQNETRTMQERSQEHDKTENGAPPSGSSDLQNVVELEQTRNETDANVTVSANITNTSSIQDESRNSTSKPSLIENTSGSNTTEVKETSRYEGDDETEEKESSDHFATEQTEEADDASSAVSHESRILNTDKLKESYGNATGPAQENRFNTTISEVEVQKEPVLKLGEEAVEKTITQVKEGESESSTESRVETVNGN</sequence>
<feature type="compositionally biased region" description="Basic and acidic residues" evidence="1">
    <location>
        <begin position="99"/>
        <end position="113"/>
    </location>
</feature>
<dbReference type="Proteomes" id="UP000886595">
    <property type="component" value="Unassembled WGS sequence"/>
</dbReference>
<feature type="compositionally biased region" description="Acidic residues" evidence="1">
    <location>
        <begin position="135"/>
        <end position="156"/>
    </location>
</feature>
<dbReference type="PANTHER" id="PTHR33700:SF4">
    <property type="entry name" value="MYB-LIKE PROTEIN X"/>
    <property type="match status" value="1"/>
</dbReference>
<evidence type="ECO:0000313" key="3">
    <source>
        <dbReference type="EMBL" id="KAG2250026.1"/>
    </source>
</evidence>
<evidence type="ECO:0000256" key="2">
    <source>
        <dbReference type="SAM" id="Phobius"/>
    </source>
</evidence>
<organism evidence="3 4">
    <name type="scientific">Brassica carinata</name>
    <name type="common">Ethiopian mustard</name>
    <name type="synonym">Abyssinian cabbage</name>
    <dbReference type="NCBI Taxonomy" id="52824"/>
    <lineage>
        <taxon>Eukaryota</taxon>
        <taxon>Viridiplantae</taxon>
        <taxon>Streptophyta</taxon>
        <taxon>Embryophyta</taxon>
        <taxon>Tracheophyta</taxon>
        <taxon>Spermatophyta</taxon>
        <taxon>Magnoliopsida</taxon>
        <taxon>eudicotyledons</taxon>
        <taxon>Gunneridae</taxon>
        <taxon>Pentapetalae</taxon>
        <taxon>rosids</taxon>
        <taxon>malvids</taxon>
        <taxon>Brassicales</taxon>
        <taxon>Brassicaceae</taxon>
        <taxon>Brassiceae</taxon>
        <taxon>Brassica</taxon>
    </lineage>
</organism>
<keyword evidence="4" id="KW-1185">Reference proteome</keyword>
<gene>
    <name evidence="3" type="ORF">Bca52824_089654</name>
</gene>
<accession>A0A8X7TRZ8</accession>
<feature type="compositionally biased region" description="Polar residues" evidence="1">
    <location>
        <begin position="333"/>
        <end position="371"/>
    </location>
</feature>
<name>A0A8X7TRZ8_BRACI</name>
<feature type="region of interest" description="Disordered" evidence="1">
    <location>
        <begin position="287"/>
        <end position="441"/>
    </location>
</feature>
<feature type="compositionally biased region" description="Acidic residues" evidence="1">
    <location>
        <begin position="114"/>
        <end position="127"/>
    </location>
</feature>
<feature type="region of interest" description="Disordered" evidence="1">
    <location>
        <begin position="71"/>
        <end position="239"/>
    </location>
</feature>
<feature type="compositionally biased region" description="Basic and acidic residues" evidence="1">
    <location>
        <begin position="296"/>
        <end position="308"/>
    </location>
</feature>
<reference evidence="3 4" key="1">
    <citation type="submission" date="2020-02" db="EMBL/GenBank/DDBJ databases">
        <authorList>
            <person name="Ma Q."/>
            <person name="Huang Y."/>
            <person name="Song X."/>
            <person name="Pei D."/>
        </authorList>
    </citation>
    <scope>NUCLEOTIDE SEQUENCE [LARGE SCALE GENOMIC DNA]</scope>
    <source>
        <strain evidence="3">Sxm20200214</strain>
        <tissue evidence="3">Leaf</tissue>
    </source>
</reference>
<protein>
    <submittedName>
        <fullName evidence="3">Uncharacterized protein</fullName>
    </submittedName>
</protein>
<comment type="caution">
    <text evidence="3">The sequence shown here is derived from an EMBL/GenBank/DDBJ whole genome shotgun (WGS) entry which is preliminary data.</text>
</comment>
<keyword evidence="2" id="KW-1133">Transmembrane helix</keyword>
<evidence type="ECO:0000256" key="1">
    <source>
        <dbReference type="SAM" id="MobiDB-lite"/>
    </source>
</evidence>
<keyword evidence="2" id="KW-0472">Membrane</keyword>
<dbReference type="AlphaFoldDB" id="A0A8X7TRZ8"/>
<feature type="compositionally biased region" description="Basic and acidic residues" evidence="1">
    <location>
        <begin position="157"/>
        <end position="201"/>
    </location>
</feature>
<feature type="region of interest" description="Disordered" evidence="1">
    <location>
        <begin position="463"/>
        <end position="485"/>
    </location>
</feature>
<feature type="transmembrane region" description="Helical" evidence="2">
    <location>
        <begin position="21"/>
        <end position="38"/>
    </location>
</feature>
<feature type="compositionally biased region" description="Polar residues" evidence="1">
    <location>
        <begin position="222"/>
        <end position="239"/>
    </location>
</feature>
<feature type="compositionally biased region" description="Basic and acidic residues" evidence="1">
    <location>
        <begin position="467"/>
        <end position="479"/>
    </location>
</feature>
<feature type="compositionally biased region" description="Basic and acidic residues" evidence="1">
    <location>
        <begin position="411"/>
        <end position="423"/>
    </location>
</feature>
<dbReference type="PANTHER" id="PTHR33700">
    <property type="entry name" value="MYB-LIKE PROTEIN X"/>
    <property type="match status" value="1"/>
</dbReference>